<dbReference type="InterPro" id="IPR036728">
    <property type="entry name" value="PBP_GOBP_sf"/>
</dbReference>
<dbReference type="Gene3D" id="1.10.238.20">
    <property type="entry name" value="Pheromone/general odorant binding protein domain"/>
    <property type="match status" value="1"/>
</dbReference>
<accession>A0AAW1DMB8</accession>
<evidence type="ECO:0000313" key="3">
    <source>
        <dbReference type="EMBL" id="KAK9511762.1"/>
    </source>
</evidence>
<feature type="chain" id="PRO_5043754865" evidence="2">
    <location>
        <begin position="20"/>
        <end position="148"/>
    </location>
</feature>
<dbReference type="Pfam" id="PF01395">
    <property type="entry name" value="PBP_GOBP"/>
    <property type="match status" value="1"/>
</dbReference>
<dbReference type="GO" id="GO:0005549">
    <property type="term" value="F:odorant binding"/>
    <property type="evidence" value="ECO:0007669"/>
    <property type="project" value="InterPro"/>
</dbReference>
<dbReference type="CDD" id="cd23992">
    <property type="entry name" value="PBP_GOBP"/>
    <property type="match status" value="1"/>
</dbReference>
<dbReference type="Proteomes" id="UP001461498">
    <property type="component" value="Unassembled WGS sequence"/>
</dbReference>
<gene>
    <name evidence="3" type="ORF">O3M35_000363</name>
</gene>
<protein>
    <submittedName>
        <fullName evidence="3">Uncharacterized protein</fullName>
    </submittedName>
</protein>
<sequence>MKGFLAVCVIAITVSSAFAVDDAMKKKLEDTFRKCKESNPITDEEVQQIKKHEAVPSSPQAKCLAKCMMEEGKLMKDGKYNKDAAMAFAEALHNDEPEEVEKVKKVIEHCLAEVGADVGSDECEYAYKMTSCGHAKAKELGVKKVDWE</sequence>
<keyword evidence="1 2" id="KW-0732">Signal</keyword>
<dbReference type="SMART" id="SM00708">
    <property type="entry name" value="PhBP"/>
    <property type="match status" value="1"/>
</dbReference>
<organism evidence="3 4">
    <name type="scientific">Rhynocoris fuscipes</name>
    <dbReference type="NCBI Taxonomy" id="488301"/>
    <lineage>
        <taxon>Eukaryota</taxon>
        <taxon>Metazoa</taxon>
        <taxon>Ecdysozoa</taxon>
        <taxon>Arthropoda</taxon>
        <taxon>Hexapoda</taxon>
        <taxon>Insecta</taxon>
        <taxon>Pterygota</taxon>
        <taxon>Neoptera</taxon>
        <taxon>Paraneoptera</taxon>
        <taxon>Hemiptera</taxon>
        <taxon>Heteroptera</taxon>
        <taxon>Panheteroptera</taxon>
        <taxon>Cimicomorpha</taxon>
        <taxon>Reduviidae</taxon>
        <taxon>Harpactorinae</taxon>
        <taxon>Harpactorini</taxon>
        <taxon>Rhynocoris</taxon>
    </lineage>
</organism>
<name>A0AAW1DMB8_9HEMI</name>
<keyword evidence="4" id="KW-1185">Reference proteome</keyword>
<evidence type="ECO:0000256" key="2">
    <source>
        <dbReference type="SAM" id="SignalP"/>
    </source>
</evidence>
<dbReference type="PANTHER" id="PTHR11857:SF42">
    <property type="entry name" value="GENERAL ODORANT-BINDING PROTEIN 19D-RELATED"/>
    <property type="match status" value="1"/>
</dbReference>
<comment type="caution">
    <text evidence="3">The sequence shown here is derived from an EMBL/GenBank/DDBJ whole genome shotgun (WGS) entry which is preliminary data.</text>
</comment>
<dbReference type="EMBL" id="JAPXFL010000001">
    <property type="protein sequence ID" value="KAK9511762.1"/>
    <property type="molecule type" value="Genomic_DNA"/>
</dbReference>
<dbReference type="SUPFAM" id="SSF47565">
    <property type="entry name" value="Insect pheromone/odorant-binding proteins"/>
    <property type="match status" value="1"/>
</dbReference>
<dbReference type="GO" id="GO:0007608">
    <property type="term" value="P:sensory perception of smell"/>
    <property type="evidence" value="ECO:0007669"/>
    <property type="project" value="TreeGrafter"/>
</dbReference>
<reference evidence="3 4" key="1">
    <citation type="submission" date="2022-12" db="EMBL/GenBank/DDBJ databases">
        <title>Chromosome-level genome assembly of true bugs.</title>
        <authorList>
            <person name="Ma L."/>
            <person name="Li H."/>
        </authorList>
    </citation>
    <scope>NUCLEOTIDE SEQUENCE [LARGE SCALE GENOMIC DNA]</scope>
    <source>
        <strain evidence="3">Lab_2022b</strain>
    </source>
</reference>
<evidence type="ECO:0000256" key="1">
    <source>
        <dbReference type="ARBA" id="ARBA00022729"/>
    </source>
</evidence>
<dbReference type="AlphaFoldDB" id="A0AAW1DMB8"/>
<dbReference type="InterPro" id="IPR006170">
    <property type="entry name" value="PBP/GOBP"/>
</dbReference>
<feature type="signal peptide" evidence="2">
    <location>
        <begin position="1"/>
        <end position="19"/>
    </location>
</feature>
<dbReference type="PANTHER" id="PTHR11857">
    <property type="entry name" value="ODORANT BINDING PROTEIN-RELATED"/>
    <property type="match status" value="1"/>
</dbReference>
<proteinExistence type="predicted"/>
<dbReference type="GO" id="GO:0005615">
    <property type="term" value="C:extracellular space"/>
    <property type="evidence" value="ECO:0007669"/>
    <property type="project" value="TreeGrafter"/>
</dbReference>
<evidence type="ECO:0000313" key="4">
    <source>
        <dbReference type="Proteomes" id="UP001461498"/>
    </source>
</evidence>